<evidence type="ECO:0000256" key="12">
    <source>
        <dbReference type="ARBA" id="ARBA00023098"/>
    </source>
</evidence>
<comment type="catalytic activity">
    <reaction evidence="1 16 17">
        <text>a 1,2-diacyl-sn-glycero-3-phosphate + CTP + H(+) = a CDP-1,2-diacyl-sn-glycerol + diphosphate</text>
        <dbReference type="Rhea" id="RHEA:16229"/>
        <dbReference type="ChEBI" id="CHEBI:15378"/>
        <dbReference type="ChEBI" id="CHEBI:33019"/>
        <dbReference type="ChEBI" id="CHEBI:37563"/>
        <dbReference type="ChEBI" id="CHEBI:58332"/>
        <dbReference type="ChEBI" id="CHEBI:58608"/>
        <dbReference type="EC" id="2.7.7.41"/>
    </reaction>
</comment>
<comment type="subcellular location">
    <subcellularLocation>
        <location evidence="2">Membrane</location>
        <topology evidence="2">Multi-pass membrane protein</topology>
    </subcellularLocation>
</comment>
<feature type="region of interest" description="Disordered" evidence="18">
    <location>
        <begin position="1"/>
        <end position="35"/>
    </location>
</feature>
<protein>
    <recommendedName>
        <fullName evidence="6 16">Phosphatidate cytidylyltransferase</fullName>
        <ecNumber evidence="6 16">2.7.7.41</ecNumber>
    </recommendedName>
</protein>
<evidence type="ECO:0000256" key="9">
    <source>
        <dbReference type="ARBA" id="ARBA00022692"/>
    </source>
</evidence>
<dbReference type="EMBL" id="ATMH01001286">
    <property type="protein sequence ID" value="EPY35028.1"/>
    <property type="molecule type" value="Genomic_DNA"/>
</dbReference>
<evidence type="ECO:0000313" key="19">
    <source>
        <dbReference type="EMBL" id="EPY27813.1"/>
    </source>
</evidence>
<feature type="transmembrane region" description="Helical" evidence="16">
    <location>
        <begin position="150"/>
        <end position="167"/>
    </location>
</feature>
<name>S9V211_9TRYP</name>
<evidence type="ECO:0000256" key="5">
    <source>
        <dbReference type="ARBA" id="ARBA00010185"/>
    </source>
</evidence>
<evidence type="ECO:0000256" key="8">
    <source>
        <dbReference type="ARBA" id="ARBA00022679"/>
    </source>
</evidence>
<evidence type="ECO:0000256" key="16">
    <source>
        <dbReference type="PIRNR" id="PIRNR018269"/>
    </source>
</evidence>
<dbReference type="GO" id="GO:0004605">
    <property type="term" value="F:phosphatidate cytidylyltransferase activity"/>
    <property type="evidence" value="ECO:0007669"/>
    <property type="project" value="UniProtKB-UniRule"/>
</dbReference>
<gene>
    <name evidence="20" type="ORF">STCU_01286</name>
    <name evidence="19" type="ORF">STCU_05525</name>
</gene>
<keyword evidence="8 16" id="KW-0808">Transferase</keyword>
<keyword evidence="13 16" id="KW-0472">Membrane</keyword>
<feature type="transmembrane region" description="Helical" evidence="16">
    <location>
        <begin position="204"/>
        <end position="224"/>
    </location>
</feature>
<reference evidence="20 21" key="1">
    <citation type="journal article" date="2013" name="PLoS ONE">
        <title>Predicting the Proteins of Angomonas deanei, Strigomonas culicis and Their Respective Endosymbionts Reveals New Aspects of the Trypanosomatidae Family.</title>
        <authorList>
            <person name="Motta M.C."/>
            <person name="Martins A.C."/>
            <person name="de Souza S.S."/>
            <person name="Catta-Preta C.M."/>
            <person name="Silva R."/>
            <person name="Klein C.C."/>
            <person name="de Almeida L.G."/>
            <person name="de Lima Cunha O."/>
            <person name="Ciapina L.P."/>
            <person name="Brocchi M."/>
            <person name="Colabardini A.C."/>
            <person name="de Araujo Lima B."/>
            <person name="Machado C.R."/>
            <person name="de Almeida Soares C.M."/>
            <person name="Probst C.M."/>
            <person name="de Menezes C.B."/>
            <person name="Thompson C.E."/>
            <person name="Bartholomeu D.C."/>
            <person name="Gradia D.F."/>
            <person name="Pavoni D.P."/>
            <person name="Grisard E.C."/>
            <person name="Fantinatti-Garboggini F."/>
            <person name="Marchini F.K."/>
            <person name="Rodrigues-Luiz G.F."/>
            <person name="Wagner G."/>
            <person name="Goldman G.H."/>
            <person name="Fietto J.L."/>
            <person name="Elias M.C."/>
            <person name="Goldman M.H."/>
            <person name="Sagot M.F."/>
            <person name="Pereira M."/>
            <person name="Stoco P.H."/>
            <person name="de Mendonca-Neto R.P."/>
            <person name="Teixeira S.M."/>
            <person name="Maciel T.E."/>
            <person name="de Oliveira Mendes T.A."/>
            <person name="Urmenyi T.P."/>
            <person name="de Souza W."/>
            <person name="Schenkman S."/>
            <person name="de Vasconcelos A.T."/>
        </authorList>
    </citation>
    <scope>NUCLEOTIDE SEQUENCE [LARGE SCALE GENOMIC DNA]</scope>
</reference>
<keyword evidence="11 16" id="KW-1133">Transmembrane helix</keyword>
<dbReference type="Pfam" id="PF01148">
    <property type="entry name" value="CTP_transf_1"/>
    <property type="match status" value="1"/>
</dbReference>
<sequence>MNKAVLEPLIKPSSDTQHEQVEKTAKSSSTAAADKKAAASSEDGVKKKMGYKDVAQRTIYTILMAYVFLACISVGVRFGIFLTLVICFGMFFEVTRINQRFRKERQLPSMKIVKWYFFIASTSFMTINAARAPLRNALPLLAPYEQMLPFLSFSSVMGGLVFFVLSLRKGLYRYQFIQFTWITMTLIVLCAQCSASLHNMMRGMIWFLLPVSCVVNNDIWAYVFGKLFGRTKLLSLSPKKTVEGFLGSFLFTVAWGFWFCGFLSYFPEMYCPAVGFTNDVNTQCVKDPIYIQHEVQLPALVQQLSGGSLSTILVSRAQQHALVLAVFASLLAPFGGFFASGLKRAFKLKDFGDLIPGHGGMTDRMDCQGIMGIFTYFYLRTYVFDRCPALVDITRCALALSVTQRRALMALIAESLGE</sequence>
<dbReference type="PROSITE" id="PS01315">
    <property type="entry name" value="CDS"/>
    <property type="match status" value="1"/>
</dbReference>
<evidence type="ECO:0000256" key="11">
    <source>
        <dbReference type="ARBA" id="ARBA00022989"/>
    </source>
</evidence>
<comment type="pathway">
    <text evidence="3 16 17">Phospholipid metabolism; CDP-diacylglycerol biosynthesis; CDP-diacylglycerol from sn-glycerol 3-phosphate: step 3/3.</text>
</comment>
<feature type="transmembrane region" description="Helical" evidence="16">
    <location>
        <begin position="321"/>
        <end position="339"/>
    </location>
</feature>
<dbReference type="Proteomes" id="UP000015354">
    <property type="component" value="Unassembled WGS sequence"/>
</dbReference>
<dbReference type="GO" id="GO:0016024">
    <property type="term" value="P:CDP-diacylglycerol biosynthetic process"/>
    <property type="evidence" value="ECO:0007669"/>
    <property type="project" value="UniProtKB-UniRule"/>
</dbReference>
<feature type="transmembrane region" description="Helical" evidence="16">
    <location>
        <begin position="59"/>
        <end position="92"/>
    </location>
</feature>
<dbReference type="PIRSF" id="PIRSF018269">
    <property type="entry name" value="PC_trans_euk"/>
    <property type="match status" value="1"/>
</dbReference>
<accession>S9V211</accession>
<evidence type="ECO:0000256" key="7">
    <source>
        <dbReference type="ARBA" id="ARBA00022516"/>
    </source>
</evidence>
<dbReference type="GO" id="GO:0005789">
    <property type="term" value="C:endoplasmic reticulum membrane"/>
    <property type="evidence" value="ECO:0007669"/>
    <property type="project" value="TreeGrafter"/>
</dbReference>
<evidence type="ECO:0000256" key="4">
    <source>
        <dbReference type="ARBA" id="ARBA00005189"/>
    </source>
</evidence>
<dbReference type="UniPathway" id="UPA00557">
    <property type="reaction ID" value="UER00614"/>
</dbReference>
<evidence type="ECO:0000256" key="10">
    <source>
        <dbReference type="ARBA" id="ARBA00022695"/>
    </source>
</evidence>
<evidence type="ECO:0000256" key="6">
    <source>
        <dbReference type="ARBA" id="ARBA00012487"/>
    </source>
</evidence>
<evidence type="ECO:0000256" key="15">
    <source>
        <dbReference type="ARBA" id="ARBA00023264"/>
    </source>
</evidence>
<dbReference type="EC" id="2.7.7.41" evidence="6 16"/>
<proteinExistence type="inferred from homology"/>
<comment type="pathway">
    <text evidence="4">Lipid metabolism.</text>
</comment>
<feature type="transmembrane region" description="Helical" evidence="16">
    <location>
        <begin position="113"/>
        <end position="130"/>
    </location>
</feature>
<keyword evidence="10 16" id="KW-0548">Nucleotidyltransferase</keyword>
<keyword evidence="14 16" id="KW-0594">Phospholipid biosynthesis</keyword>
<evidence type="ECO:0000313" key="20">
    <source>
        <dbReference type="EMBL" id="EPY35028.1"/>
    </source>
</evidence>
<keyword evidence="7 16" id="KW-0444">Lipid biosynthesis</keyword>
<evidence type="ECO:0000256" key="3">
    <source>
        <dbReference type="ARBA" id="ARBA00005119"/>
    </source>
</evidence>
<dbReference type="PANTHER" id="PTHR13773:SF8">
    <property type="entry name" value="PHOSPHATIDATE CYTIDYLYLTRANSFERASE, PHOTORECEPTOR-SPECIFIC"/>
    <property type="match status" value="1"/>
</dbReference>
<reference evidence="20" key="2">
    <citation type="submission" date="2013-03" db="EMBL/GenBank/DDBJ databases">
        <authorList>
            <person name="Motta M.C.M."/>
            <person name="Martins A.C.A."/>
            <person name="Preta C.M.C.C."/>
            <person name="Silva R."/>
            <person name="de Souza S.S."/>
            <person name="Klein C.C."/>
            <person name="de Almeida L.G.P."/>
            <person name="Cunha O.L."/>
            <person name="Colabardini A.C."/>
            <person name="Lima B.A."/>
            <person name="Machado C.R."/>
            <person name="Soares C.M.A."/>
            <person name="de Menezes C.B.A."/>
            <person name="Bartolomeu D.C."/>
            <person name="Grisard E.C."/>
            <person name="Fantinatti-Garboggini F."/>
            <person name="Rodrigues-Luiz G.F."/>
            <person name="Wagner G."/>
            <person name="Goldman G.H."/>
            <person name="Fietto J.L.R."/>
            <person name="Ciapina L.P."/>
            <person name="Brocchi M."/>
            <person name="Elias M.C."/>
            <person name="Goldman M.H.S."/>
            <person name="Sagot M.-F."/>
            <person name="Pereira M."/>
            <person name="Stoco P.H."/>
            <person name="Teixeira S.M.R."/>
            <person name="de Mendonca-Neto R.P."/>
            <person name="Maciel T.E.F."/>
            <person name="Mendes T.A.O."/>
            <person name="Urmenyi T.P."/>
            <person name="Teixeira M.M.G."/>
            <person name="de Camargo E.F.P."/>
            <person name="de Sousa W."/>
            <person name="Schenkman S."/>
            <person name="de Vasconcelos A.T.R."/>
        </authorList>
    </citation>
    <scope>NUCLEOTIDE SEQUENCE</scope>
</reference>
<dbReference type="OrthoDB" id="10260889at2759"/>
<evidence type="ECO:0000256" key="13">
    <source>
        <dbReference type="ARBA" id="ARBA00023136"/>
    </source>
</evidence>
<evidence type="ECO:0000256" key="2">
    <source>
        <dbReference type="ARBA" id="ARBA00004141"/>
    </source>
</evidence>
<comment type="caution">
    <text evidence="20">The sequence shown here is derived from an EMBL/GenBank/DDBJ whole genome shotgun (WGS) entry which is preliminary data.</text>
</comment>
<evidence type="ECO:0000256" key="14">
    <source>
        <dbReference type="ARBA" id="ARBA00023209"/>
    </source>
</evidence>
<keyword evidence="15 16" id="KW-1208">Phospholipid metabolism</keyword>
<evidence type="ECO:0000313" key="21">
    <source>
        <dbReference type="Proteomes" id="UP000015354"/>
    </source>
</evidence>
<feature type="transmembrane region" description="Helical" evidence="16">
    <location>
        <begin position="179"/>
        <end position="198"/>
    </location>
</feature>
<comment type="similarity">
    <text evidence="5 16 17">Belongs to the CDS family.</text>
</comment>
<keyword evidence="9 16" id="KW-0812">Transmembrane</keyword>
<organism evidence="20 21">
    <name type="scientific">Strigomonas culicis</name>
    <dbReference type="NCBI Taxonomy" id="28005"/>
    <lineage>
        <taxon>Eukaryota</taxon>
        <taxon>Discoba</taxon>
        <taxon>Euglenozoa</taxon>
        <taxon>Kinetoplastea</taxon>
        <taxon>Metakinetoplastina</taxon>
        <taxon>Trypanosomatida</taxon>
        <taxon>Trypanosomatidae</taxon>
        <taxon>Strigomonadinae</taxon>
        <taxon>Strigomonas</taxon>
    </lineage>
</organism>
<evidence type="ECO:0000256" key="18">
    <source>
        <dbReference type="SAM" id="MobiDB-lite"/>
    </source>
</evidence>
<evidence type="ECO:0000256" key="17">
    <source>
        <dbReference type="RuleBase" id="RU003938"/>
    </source>
</evidence>
<evidence type="ECO:0000256" key="1">
    <source>
        <dbReference type="ARBA" id="ARBA00001698"/>
    </source>
</evidence>
<dbReference type="InterPro" id="IPR000374">
    <property type="entry name" value="PC_trans"/>
</dbReference>
<feature type="compositionally biased region" description="Basic and acidic residues" evidence="18">
    <location>
        <begin position="16"/>
        <end position="25"/>
    </location>
</feature>
<dbReference type="EMBL" id="ATMH01005525">
    <property type="protein sequence ID" value="EPY27813.1"/>
    <property type="molecule type" value="Genomic_DNA"/>
</dbReference>
<dbReference type="PANTHER" id="PTHR13773">
    <property type="entry name" value="PHOSPHATIDATE CYTIDYLYLTRANSFERASE"/>
    <property type="match status" value="1"/>
</dbReference>
<keyword evidence="12 16" id="KW-0443">Lipid metabolism</keyword>
<feature type="transmembrane region" description="Helical" evidence="16">
    <location>
        <begin position="245"/>
        <end position="266"/>
    </location>
</feature>
<dbReference type="InterPro" id="IPR016720">
    <property type="entry name" value="PC_Trfase_euk"/>
</dbReference>
<keyword evidence="21" id="KW-1185">Reference proteome</keyword>
<dbReference type="AlphaFoldDB" id="S9V211"/>